<dbReference type="RefSeq" id="WP_271349958.1">
    <property type="nucleotide sequence ID" value="NZ_JAQJZJ010000014.1"/>
</dbReference>
<gene>
    <name evidence="1" type="ORF">PH586_22060</name>
</gene>
<protein>
    <submittedName>
        <fullName evidence="1">Diguanylate cyclase regulator RdcB family protein</fullName>
    </submittedName>
</protein>
<dbReference type="Proteomes" id="UP001212042">
    <property type="component" value="Unassembled WGS sequence"/>
</dbReference>
<evidence type="ECO:0000313" key="2">
    <source>
        <dbReference type="Proteomes" id="UP001212042"/>
    </source>
</evidence>
<reference evidence="1 2" key="1">
    <citation type="submission" date="2023-01" db="EMBL/GenBank/DDBJ databases">
        <title>Pseudomonas SA3-5T sp. nov., isolated from tidal flat sediment.</title>
        <authorList>
            <person name="Kim H.S."/>
            <person name="Kim J.-S."/>
            <person name="Suh M.K."/>
            <person name="Eom M.K."/>
            <person name="Lee J.-S."/>
        </authorList>
    </citation>
    <scope>NUCLEOTIDE SEQUENCE [LARGE SCALE GENOMIC DNA]</scope>
    <source>
        <strain evidence="1 2">SA3-5</strain>
    </source>
</reference>
<dbReference type="InterPro" id="IPR025599">
    <property type="entry name" value="YjcZ"/>
</dbReference>
<accession>A0ABT4XLI4</accession>
<comment type="caution">
    <text evidence="1">The sequence shown here is derived from an EMBL/GenBank/DDBJ whole genome shotgun (WGS) entry which is preliminary data.</text>
</comment>
<dbReference type="EMBL" id="JAQJZJ010000014">
    <property type="protein sequence ID" value="MDA7089069.1"/>
    <property type="molecule type" value="Genomic_DNA"/>
</dbReference>
<keyword evidence="2" id="KW-1185">Reference proteome</keyword>
<proteinExistence type="predicted"/>
<organism evidence="1 2">
    <name type="scientific">Pseudomonas aestuarii</name>
    <dbReference type="NCBI Taxonomy" id="3018340"/>
    <lineage>
        <taxon>Bacteria</taxon>
        <taxon>Pseudomonadati</taxon>
        <taxon>Pseudomonadota</taxon>
        <taxon>Gammaproteobacteria</taxon>
        <taxon>Pseudomonadales</taxon>
        <taxon>Pseudomonadaceae</taxon>
        <taxon>Pseudomonas</taxon>
    </lineage>
</organism>
<dbReference type="Pfam" id="PF13990">
    <property type="entry name" value="YjcZ"/>
    <property type="match status" value="1"/>
</dbReference>
<evidence type="ECO:0000313" key="1">
    <source>
        <dbReference type="EMBL" id="MDA7089069.1"/>
    </source>
</evidence>
<name>A0ABT4XLI4_9PSED</name>
<sequence>MNEMLPITKDSDICRVLTCLPEKFVVDFANGIDVARDHQRVQRANTGFGARLYDGFTGKGKRRQDEVNASLIDGMEASLTWLTELSGSLAQSNLAIARVNDRVNALKLDVARIANFSAITRQQLETLTTRLDEHLDTLGREAARIDFVQRVQLNLDQVFNKWRAGHYQSFSLSGRCYAALEELRWGAFGDYCRNTSATDRQRFMDDLANRAMAQLASDAGLSSKERMGTRDHWLIRPVGQHVLSDASDALAYMGDWSDRESVPFVFSVSQLPDDLPRELPRLSSAQRVAEAMVYEVLGDNSHA</sequence>